<protein>
    <submittedName>
        <fullName evidence="1">20157_t:CDS:1</fullName>
    </submittedName>
</protein>
<dbReference type="AlphaFoldDB" id="A0A9N9IWC6"/>
<organism evidence="1 2">
    <name type="scientific">Racocetra fulgida</name>
    <dbReference type="NCBI Taxonomy" id="60492"/>
    <lineage>
        <taxon>Eukaryota</taxon>
        <taxon>Fungi</taxon>
        <taxon>Fungi incertae sedis</taxon>
        <taxon>Mucoromycota</taxon>
        <taxon>Glomeromycotina</taxon>
        <taxon>Glomeromycetes</taxon>
        <taxon>Diversisporales</taxon>
        <taxon>Gigasporaceae</taxon>
        <taxon>Racocetra</taxon>
    </lineage>
</organism>
<sequence length="239" mass="28313">TEKRTEKIEVIDLTVVDEDVAKPSLISEDEKIIKINDNVLRIIFKHVIDEIFENILKDENVGKEAGNIMCTDRRFNIIFTKVFFKELDYYVKKMRVFETVLLSQTEIEVTSEINIENTKHLESLPEIKKMYRSEFLLRVMTKNKSLENILLKHKYQAVTEYINMILEDIMSIRDDFDSHIFAMIRKIFSLEALEKNGLQDMLRIKYQKKVTYKIDVIELLNLWCVVNNFVSLLHDLSPE</sequence>
<dbReference type="EMBL" id="CAJVPZ010037506">
    <property type="protein sequence ID" value="CAG8753674.1"/>
    <property type="molecule type" value="Genomic_DNA"/>
</dbReference>
<comment type="caution">
    <text evidence="1">The sequence shown here is derived from an EMBL/GenBank/DDBJ whole genome shotgun (WGS) entry which is preliminary data.</text>
</comment>
<feature type="non-terminal residue" evidence="1">
    <location>
        <position position="239"/>
    </location>
</feature>
<feature type="non-terminal residue" evidence="1">
    <location>
        <position position="1"/>
    </location>
</feature>
<gene>
    <name evidence="1" type="ORF">RFULGI_LOCUS13784</name>
</gene>
<reference evidence="1" key="1">
    <citation type="submission" date="2021-06" db="EMBL/GenBank/DDBJ databases">
        <authorList>
            <person name="Kallberg Y."/>
            <person name="Tangrot J."/>
            <person name="Rosling A."/>
        </authorList>
    </citation>
    <scope>NUCLEOTIDE SEQUENCE</scope>
    <source>
        <strain evidence="1">IN212</strain>
    </source>
</reference>
<dbReference type="OrthoDB" id="2413986at2759"/>
<evidence type="ECO:0000313" key="2">
    <source>
        <dbReference type="Proteomes" id="UP000789396"/>
    </source>
</evidence>
<accession>A0A9N9IWC6</accession>
<proteinExistence type="predicted"/>
<keyword evidence="2" id="KW-1185">Reference proteome</keyword>
<evidence type="ECO:0000313" key="1">
    <source>
        <dbReference type="EMBL" id="CAG8753674.1"/>
    </source>
</evidence>
<name>A0A9N9IWC6_9GLOM</name>
<dbReference type="Proteomes" id="UP000789396">
    <property type="component" value="Unassembled WGS sequence"/>
</dbReference>